<comment type="subcellular location">
    <subcellularLocation>
        <location evidence="12">Cytoplasm</location>
    </subcellularLocation>
</comment>
<dbReference type="Pfam" id="PF00701">
    <property type="entry name" value="DHDPS"/>
    <property type="match status" value="1"/>
</dbReference>
<accession>A0ABR7IQQ1</accession>
<dbReference type="Proteomes" id="UP000649151">
    <property type="component" value="Unassembled WGS sequence"/>
</dbReference>
<sequence>MSKKTIFKGSGVALITPMNPDGTVNYETLDELLEFQIENKTDAIVITGTTGEASTLSDKEHIDVIEHTVQKVNRRIPVIAGTGSNNTAHAIELSKQAEQVGADAVLLVTPYYNKASQEGLYLHFKACAEAISIPVILYNVPSRTGVNIMPLTYLRLSKIPNIVAVKEASGNFSQIAKTVSLCGDQLDVYSGNDDQITSALALGAKGVISVLANVVPEDTHQICQSYFNGDTVESDTLQLYYLELIENLFSDVNPIPVKQAMNFMGYNAGKCRLPLCDMDDVSKEKLLACMQRYELVEPKRKVGSVTVRRPQFSMMRRMIEH</sequence>
<dbReference type="PRINTS" id="PR00146">
    <property type="entry name" value="DHPICSNTHASE"/>
</dbReference>
<dbReference type="RefSeq" id="WP_186996399.1">
    <property type="nucleotide sequence ID" value="NZ_JACOQK010000001.1"/>
</dbReference>
<comment type="caution">
    <text evidence="14">The sequence shown here is derived from an EMBL/GenBank/DDBJ whole genome shotgun (WGS) entry which is preliminary data.</text>
</comment>
<evidence type="ECO:0000256" key="4">
    <source>
        <dbReference type="ARBA" id="ARBA00012086"/>
    </source>
</evidence>
<dbReference type="PANTHER" id="PTHR12128">
    <property type="entry name" value="DIHYDRODIPICOLINATE SYNTHASE"/>
    <property type="match status" value="1"/>
</dbReference>
<dbReference type="Gene3D" id="3.20.20.70">
    <property type="entry name" value="Aldolase class I"/>
    <property type="match status" value="1"/>
</dbReference>
<dbReference type="CDD" id="cd00950">
    <property type="entry name" value="DHDPS"/>
    <property type="match status" value="1"/>
</dbReference>
<evidence type="ECO:0000256" key="8">
    <source>
        <dbReference type="ARBA" id="ARBA00023154"/>
    </source>
</evidence>
<keyword evidence="7 12" id="KW-0220">Diaminopimelate biosynthesis</keyword>
<proteinExistence type="inferred from homology"/>
<organism evidence="14 15">
    <name type="scientific">Clostridium facile</name>
    <dbReference type="NCBI Taxonomy" id="2763035"/>
    <lineage>
        <taxon>Bacteria</taxon>
        <taxon>Bacillati</taxon>
        <taxon>Bacillota</taxon>
        <taxon>Clostridia</taxon>
        <taxon>Eubacteriales</taxon>
        <taxon>Clostridiaceae</taxon>
        <taxon>Clostridium</taxon>
    </lineage>
</organism>
<feature type="active site" description="Schiff-base intermediate with substrate" evidence="12">
    <location>
        <position position="166"/>
    </location>
</feature>
<reference evidence="14 15" key="1">
    <citation type="submission" date="2020-08" db="EMBL/GenBank/DDBJ databases">
        <title>Genome public.</title>
        <authorList>
            <person name="Liu C."/>
            <person name="Sun Q."/>
        </authorList>
    </citation>
    <scope>NUCLEOTIDE SEQUENCE [LARGE SCALE GENOMIC DNA]</scope>
    <source>
        <strain evidence="14 15">NSJ-27</strain>
    </source>
</reference>
<keyword evidence="8 12" id="KW-0457">Lysine biosynthesis</keyword>
<evidence type="ECO:0000313" key="14">
    <source>
        <dbReference type="EMBL" id="MBC5787461.1"/>
    </source>
</evidence>
<evidence type="ECO:0000256" key="13">
    <source>
        <dbReference type="PIRNR" id="PIRNR001365"/>
    </source>
</evidence>
<comment type="function">
    <text evidence="1 12">Catalyzes the condensation of (S)-aspartate-beta-semialdehyde [(S)-ASA] and pyruvate to 4-hydroxy-tetrahydrodipicolinate (HTPA).</text>
</comment>
<keyword evidence="9 12" id="KW-0456">Lyase</keyword>
<dbReference type="PIRSF" id="PIRSF001365">
    <property type="entry name" value="DHDPS"/>
    <property type="match status" value="1"/>
</dbReference>
<protein>
    <recommendedName>
        <fullName evidence="4 12">4-hydroxy-tetrahydrodipicolinate synthase</fullName>
        <shortName evidence="12">HTPA synthase</shortName>
        <ecNumber evidence="4 12">4.3.3.7</ecNumber>
    </recommendedName>
</protein>
<feature type="active site" description="Proton donor/acceptor" evidence="12">
    <location>
        <position position="138"/>
    </location>
</feature>
<keyword evidence="10 12" id="KW-0704">Schiff base</keyword>
<dbReference type="InterPro" id="IPR002220">
    <property type="entry name" value="DapA-like"/>
</dbReference>
<evidence type="ECO:0000256" key="11">
    <source>
        <dbReference type="ARBA" id="ARBA00047836"/>
    </source>
</evidence>
<evidence type="ECO:0000256" key="10">
    <source>
        <dbReference type="ARBA" id="ARBA00023270"/>
    </source>
</evidence>
<name>A0ABR7IQQ1_9CLOT</name>
<dbReference type="HAMAP" id="MF_00418">
    <property type="entry name" value="DapA"/>
    <property type="match status" value="1"/>
</dbReference>
<feature type="binding site" evidence="12">
    <location>
        <position position="50"/>
    </location>
    <ligand>
        <name>pyruvate</name>
        <dbReference type="ChEBI" id="CHEBI:15361"/>
    </ligand>
</feature>
<comment type="catalytic activity">
    <reaction evidence="11 12">
        <text>L-aspartate 4-semialdehyde + pyruvate = (2S,4S)-4-hydroxy-2,3,4,5-tetrahydrodipicolinate + H2O + H(+)</text>
        <dbReference type="Rhea" id="RHEA:34171"/>
        <dbReference type="ChEBI" id="CHEBI:15361"/>
        <dbReference type="ChEBI" id="CHEBI:15377"/>
        <dbReference type="ChEBI" id="CHEBI:15378"/>
        <dbReference type="ChEBI" id="CHEBI:67139"/>
        <dbReference type="ChEBI" id="CHEBI:537519"/>
        <dbReference type="EC" id="4.3.3.7"/>
    </reaction>
</comment>
<evidence type="ECO:0000256" key="7">
    <source>
        <dbReference type="ARBA" id="ARBA00022915"/>
    </source>
</evidence>
<dbReference type="PROSITE" id="PS00665">
    <property type="entry name" value="DHDPS_1"/>
    <property type="match status" value="1"/>
</dbReference>
<keyword evidence="15" id="KW-1185">Reference proteome</keyword>
<evidence type="ECO:0000256" key="12">
    <source>
        <dbReference type="HAMAP-Rule" id="MF_00418"/>
    </source>
</evidence>
<dbReference type="GO" id="GO:0008840">
    <property type="term" value="F:4-hydroxy-tetrahydrodipicolinate synthase activity"/>
    <property type="evidence" value="ECO:0007669"/>
    <property type="project" value="UniProtKB-EC"/>
</dbReference>
<dbReference type="InterPro" id="IPR020624">
    <property type="entry name" value="Schiff_base-form_aldolases_CS"/>
</dbReference>
<dbReference type="InterPro" id="IPR013785">
    <property type="entry name" value="Aldolase_TIM"/>
</dbReference>
<dbReference type="InterPro" id="IPR020625">
    <property type="entry name" value="Schiff_base-form_aldolases_AS"/>
</dbReference>
<evidence type="ECO:0000256" key="9">
    <source>
        <dbReference type="ARBA" id="ARBA00023239"/>
    </source>
</evidence>
<comment type="caution">
    <text evidence="12">Was originally thought to be a dihydrodipicolinate synthase (DHDPS), catalyzing the condensation of (S)-aspartate-beta-semialdehyde [(S)-ASA] and pyruvate to dihydrodipicolinate (DHDP). However, it was shown in E.coli that the product of the enzymatic reaction is not dihydrodipicolinate but in fact (4S)-4-hydroxy-2,3,4,5-tetrahydro-(2S)-dipicolinic acid (HTPA), and that the consecutive dehydration reaction leading to DHDP is not spontaneous but catalyzed by DapB.</text>
</comment>
<feature type="binding site" evidence="12">
    <location>
        <position position="208"/>
    </location>
    <ligand>
        <name>pyruvate</name>
        <dbReference type="ChEBI" id="CHEBI:15361"/>
    </ligand>
</feature>
<dbReference type="EMBL" id="JACOQK010000001">
    <property type="protein sequence ID" value="MBC5787461.1"/>
    <property type="molecule type" value="Genomic_DNA"/>
</dbReference>
<gene>
    <name evidence="12" type="primary">dapA</name>
    <name evidence="14" type="ORF">H8Z77_05400</name>
</gene>
<keyword evidence="5 12" id="KW-0963">Cytoplasm</keyword>
<dbReference type="SUPFAM" id="SSF51569">
    <property type="entry name" value="Aldolase"/>
    <property type="match status" value="1"/>
</dbReference>
<dbReference type="PROSITE" id="PS00666">
    <property type="entry name" value="DHDPS_2"/>
    <property type="match status" value="1"/>
</dbReference>
<dbReference type="EC" id="4.3.3.7" evidence="4 12"/>
<comment type="pathway">
    <text evidence="2 12">Amino-acid biosynthesis; L-lysine biosynthesis via DAP pathway; (S)-tetrahydrodipicolinate from L-aspartate: step 3/4.</text>
</comment>
<dbReference type="PANTHER" id="PTHR12128:SF66">
    <property type="entry name" value="4-HYDROXY-2-OXOGLUTARATE ALDOLASE, MITOCHONDRIAL"/>
    <property type="match status" value="1"/>
</dbReference>
<feature type="site" description="Part of a proton relay during catalysis" evidence="12">
    <location>
        <position position="112"/>
    </location>
</feature>
<comment type="similarity">
    <text evidence="3 12 13">Belongs to the DapA family.</text>
</comment>
<keyword evidence="6 12" id="KW-0028">Amino-acid biosynthesis</keyword>
<dbReference type="NCBIfam" id="TIGR00674">
    <property type="entry name" value="dapA"/>
    <property type="match status" value="1"/>
</dbReference>
<dbReference type="SMART" id="SM01130">
    <property type="entry name" value="DHDPS"/>
    <property type="match status" value="1"/>
</dbReference>
<evidence type="ECO:0000256" key="6">
    <source>
        <dbReference type="ARBA" id="ARBA00022605"/>
    </source>
</evidence>
<evidence type="ECO:0000256" key="2">
    <source>
        <dbReference type="ARBA" id="ARBA00005120"/>
    </source>
</evidence>
<evidence type="ECO:0000256" key="3">
    <source>
        <dbReference type="ARBA" id="ARBA00007592"/>
    </source>
</evidence>
<dbReference type="InterPro" id="IPR005263">
    <property type="entry name" value="DapA"/>
</dbReference>
<evidence type="ECO:0000256" key="5">
    <source>
        <dbReference type="ARBA" id="ARBA00022490"/>
    </source>
</evidence>
<feature type="site" description="Part of a proton relay during catalysis" evidence="12">
    <location>
        <position position="49"/>
    </location>
</feature>
<evidence type="ECO:0000256" key="1">
    <source>
        <dbReference type="ARBA" id="ARBA00003294"/>
    </source>
</evidence>
<evidence type="ECO:0000313" key="15">
    <source>
        <dbReference type="Proteomes" id="UP000649151"/>
    </source>
</evidence>
<comment type="subunit">
    <text evidence="12">Homotetramer; dimer of dimers.</text>
</comment>